<dbReference type="InterPro" id="IPR053521">
    <property type="entry name" value="McjB-like"/>
</dbReference>
<gene>
    <name evidence="3" type="ORF">L0664_14930</name>
</gene>
<accession>A0ABS9CYN5</accession>
<keyword evidence="1" id="KW-0472">Membrane</keyword>
<protein>
    <submittedName>
        <fullName evidence="3">Lasso peptide biosynthesis B2 protein</fullName>
    </submittedName>
</protein>
<feature type="transmembrane region" description="Helical" evidence="1">
    <location>
        <begin position="21"/>
        <end position="45"/>
    </location>
</feature>
<comment type="caution">
    <text evidence="3">The sequence shown here is derived from an EMBL/GenBank/DDBJ whole genome shotgun (WGS) entry which is preliminary data.</text>
</comment>
<proteinExistence type="predicted"/>
<dbReference type="Pfam" id="PF13471">
    <property type="entry name" value="Transglut_core3"/>
    <property type="match status" value="1"/>
</dbReference>
<evidence type="ECO:0000256" key="1">
    <source>
        <dbReference type="SAM" id="Phobius"/>
    </source>
</evidence>
<dbReference type="EMBL" id="JAKGAQ010000004">
    <property type="protein sequence ID" value="MCF2872367.1"/>
    <property type="molecule type" value="Genomic_DNA"/>
</dbReference>
<name>A0ABS9CYN5_9RHOB</name>
<reference evidence="3 4" key="1">
    <citation type="submission" date="2022-01" db="EMBL/GenBank/DDBJ databases">
        <title>Octadecabacter sp. nov., isolated from a marine alga.</title>
        <authorList>
            <person name="Jin M.S."/>
            <person name="Kim H.M."/>
            <person name="Han D.M."/>
            <person name="Jung J.J."/>
            <person name="Jeon C.O."/>
        </authorList>
    </citation>
    <scope>NUCLEOTIDE SEQUENCE [LARGE SCALE GENOMIC DNA]</scope>
    <source>
        <strain evidence="3 4">G9-8</strain>
    </source>
</reference>
<sequence length="161" mass="17779">MAVAARKMRSAATFSAFEYSLILPVFVLLGFARLAILCLPFRVYARFLGDQVNNHSVLPNLAGPRPTRAKRIGRMVRRTAKITPWKSLCLAQVMVASFLLRRAKIPYRVFFGLAAAATDNAPDPLNAHAWLRVGDTNLTGGQDVEIYTVVMVFEHFAEGAA</sequence>
<evidence type="ECO:0000313" key="3">
    <source>
        <dbReference type="EMBL" id="MCF2872367.1"/>
    </source>
</evidence>
<dbReference type="NCBIfam" id="NF033537">
    <property type="entry name" value="lasso_biosyn_B2"/>
    <property type="match status" value="1"/>
</dbReference>
<dbReference type="Proteomes" id="UP001200557">
    <property type="component" value="Unassembled WGS sequence"/>
</dbReference>
<evidence type="ECO:0000259" key="2">
    <source>
        <dbReference type="Pfam" id="PF13471"/>
    </source>
</evidence>
<feature type="domain" description="Microcin J25-processing protein McjB C-terminal" evidence="2">
    <location>
        <begin position="36"/>
        <end position="151"/>
    </location>
</feature>
<dbReference type="InterPro" id="IPR032708">
    <property type="entry name" value="McjB_C"/>
</dbReference>
<evidence type="ECO:0000313" key="4">
    <source>
        <dbReference type="Proteomes" id="UP001200557"/>
    </source>
</evidence>
<dbReference type="RefSeq" id="WP_235226698.1">
    <property type="nucleotide sequence ID" value="NZ_JAKGAQ010000004.1"/>
</dbReference>
<keyword evidence="1" id="KW-0812">Transmembrane</keyword>
<keyword evidence="4" id="KW-1185">Reference proteome</keyword>
<organism evidence="3 4">
    <name type="scientific">Octadecabacter dasysiphoniae</name>
    <dbReference type="NCBI Taxonomy" id="2909341"/>
    <lineage>
        <taxon>Bacteria</taxon>
        <taxon>Pseudomonadati</taxon>
        <taxon>Pseudomonadota</taxon>
        <taxon>Alphaproteobacteria</taxon>
        <taxon>Rhodobacterales</taxon>
        <taxon>Roseobacteraceae</taxon>
        <taxon>Octadecabacter</taxon>
    </lineage>
</organism>
<keyword evidence="1" id="KW-1133">Transmembrane helix</keyword>